<dbReference type="GO" id="GO:0017171">
    <property type="term" value="F:serine hydrolase activity"/>
    <property type="evidence" value="ECO:0007669"/>
    <property type="project" value="TreeGrafter"/>
</dbReference>
<dbReference type="InterPro" id="IPR000734">
    <property type="entry name" value="TAG_lipase"/>
</dbReference>
<dbReference type="GO" id="GO:0005615">
    <property type="term" value="C:extracellular space"/>
    <property type="evidence" value="ECO:0007669"/>
    <property type="project" value="TreeGrafter"/>
</dbReference>
<reference evidence="5" key="1">
    <citation type="journal article" date="2013" name="Genome Biol.">
        <title>Draft genome of the mountain pine beetle, Dendroctonus ponderosae Hopkins, a major forest pest.</title>
        <authorList>
            <person name="Keeling C.I."/>
            <person name="Yuen M.M."/>
            <person name="Liao N.Y."/>
            <person name="Docking T.R."/>
            <person name="Chan S.K."/>
            <person name="Taylor G.A."/>
            <person name="Palmquist D.L."/>
            <person name="Jackman S.D."/>
            <person name="Nguyen A."/>
            <person name="Li M."/>
            <person name="Henderson H."/>
            <person name="Janes J.K."/>
            <person name="Zhao Y."/>
            <person name="Pandoh P."/>
            <person name="Moore R."/>
            <person name="Sperling F.A."/>
            <person name="Huber D.P."/>
            <person name="Birol I."/>
            <person name="Jones S.J."/>
            <person name="Bohlmann J."/>
        </authorList>
    </citation>
    <scope>NUCLEOTIDE SEQUENCE</scope>
</reference>
<dbReference type="PANTHER" id="PTHR11610:SF169">
    <property type="entry name" value="GH15759P-RELATED"/>
    <property type="match status" value="1"/>
</dbReference>
<sequence>MTENPQSSKIIIPQDDNSLESSGIDFSYNTIIFFHGFLESYESDDAQSIKNAYLEQGTYNVILVQNERLLAGPDYITAAKNCRPIGRYSAAFIDYLVTKGLKLENLHVIGLSLGGQIAGLTGQYVKSGKLPRITALDPAGPLFNNNPIDERLDPSDAEFVDVIYVNSGVFGMKYAVGHLNFWPNVFYNHFRSYQLYVESIRFPQSYPSKKCESYVSFERGSCNNNAVAYLGVLADS</sequence>
<dbReference type="HOGENOM" id="CLU_027171_2_2_1"/>
<comment type="subcellular location">
    <subcellularLocation>
        <location evidence="1">Secreted</location>
    </subcellularLocation>
</comment>
<organism evidence="5">
    <name type="scientific">Dendroctonus ponderosae</name>
    <name type="common">Mountain pine beetle</name>
    <dbReference type="NCBI Taxonomy" id="77166"/>
    <lineage>
        <taxon>Eukaryota</taxon>
        <taxon>Metazoa</taxon>
        <taxon>Ecdysozoa</taxon>
        <taxon>Arthropoda</taxon>
        <taxon>Hexapoda</taxon>
        <taxon>Insecta</taxon>
        <taxon>Pterygota</taxon>
        <taxon>Neoptera</taxon>
        <taxon>Endopterygota</taxon>
        <taxon>Coleoptera</taxon>
        <taxon>Polyphaga</taxon>
        <taxon>Cucujiformia</taxon>
        <taxon>Curculionidae</taxon>
        <taxon>Scolytinae</taxon>
        <taxon>Dendroctonus</taxon>
    </lineage>
</organism>
<dbReference type="EMBL" id="KB741101">
    <property type="protein sequence ID" value="ENN73869.1"/>
    <property type="molecule type" value="Genomic_DNA"/>
</dbReference>
<dbReference type="Pfam" id="PF00151">
    <property type="entry name" value="Lipase"/>
    <property type="match status" value="1"/>
</dbReference>
<dbReference type="AlphaFoldDB" id="N6T1A6"/>
<dbReference type="GO" id="GO:0016298">
    <property type="term" value="F:lipase activity"/>
    <property type="evidence" value="ECO:0007669"/>
    <property type="project" value="InterPro"/>
</dbReference>
<dbReference type="OMA" id="IQPGCCC"/>
<dbReference type="OrthoDB" id="199913at2759"/>
<accession>N6T1A6</accession>
<evidence type="ECO:0000256" key="4">
    <source>
        <dbReference type="RuleBase" id="RU004262"/>
    </source>
</evidence>
<evidence type="ECO:0000256" key="3">
    <source>
        <dbReference type="ARBA" id="ARBA00022525"/>
    </source>
</evidence>
<evidence type="ECO:0000256" key="1">
    <source>
        <dbReference type="ARBA" id="ARBA00004613"/>
    </source>
</evidence>
<evidence type="ECO:0000256" key="2">
    <source>
        <dbReference type="ARBA" id="ARBA00010701"/>
    </source>
</evidence>
<comment type="similarity">
    <text evidence="2 4">Belongs to the AB hydrolase superfamily. Lipase family.</text>
</comment>
<proteinExistence type="inferred from homology"/>
<dbReference type="InterPro" id="IPR029058">
    <property type="entry name" value="AB_hydrolase_fold"/>
</dbReference>
<dbReference type="Gene3D" id="3.40.50.1820">
    <property type="entry name" value="alpha/beta hydrolase"/>
    <property type="match status" value="1"/>
</dbReference>
<feature type="non-terminal residue" evidence="5">
    <location>
        <position position="236"/>
    </location>
</feature>
<dbReference type="SUPFAM" id="SSF53474">
    <property type="entry name" value="alpha/beta-Hydrolases"/>
    <property type="match status" value="1"/>
</dbReference>
<feature type="non-terminal residue" evidence="5">
    <location>
        <position position="1"/>
    </location>
</feature>
<keyword evidence="3" id="KW-0964">Secreted</keyword>
<dbReference type="PANTHER" id="PTHR11610">
    <property type="entry name" value="LIPASE"/>
    <property type="match status" value="1"/>
</dbReference>
<evidence type="ECO:0000313" key="5">
    <source>
        <dbReference type="EMBL" id="ENN73869.1"/>
    </source>
</evidence>
<protein>
    <submittedName>
        <fullName evidence="5">Uncharacterized protein</fullName>
    </submittedName>
</protein>
<name>N6T1A6_DENPD</name>
<dbReference type="PRINTS" id="PR00821">
    <property type="entry name" value="TAGLIPASE"/>
</dbReference>
<dbReference type="GO" id="GO:0016042">
    <property type="term" value="P:lipid catabolic process"/>
    <property type="evidence" value="ECO:0007669"/>
    <property type="project" value="TreeGrafter"/>
</dbReference>
<dbReference type="InterPro" id="IPR013818">
    <property type="entry name" value="Lipase"/>
</dbReference>
<gene>
    <name evidence="5" type="ORF">YQE_09523</name>
</gene>